<reference evidence="4" key="1">
    <citation type="submission" date="2023-03" db="EMBL/GenBank/DDBJ databases">
        <title>Massive genome expansion in bonnet fungi (Mycena s.s.) driven by repeated elements and novel gene families across ecological guilds.</title>
        <authorList>
            <consortium name="Lawrence Berkeley National Laboratory"/>
            <person name="Harder C.B."/>
            <person name="Miyauchi S."/>
            <person name="Viragh M."/>
            <person name="Kuo A."/>
            <person name="Thoen E."/>
            <person name="Andreopoulos B."/>
            <person name="Lu D."/>
            <person name="Skrede I."/>
            <person name="Drula E."/>
            <person name="Henrissat B."/>
            <person name="Morin E."/>
            <person name="Kohler A."/>
            <person name="Barry K."/>
            <person name="LaButti K."/>
            <person name="Morin E."/>
            <person name="Salamov A."/>
            <person name="Lipzen A."/>
            <person name="Mereny Z."/>
            <person name="Hegedus B."/>
            <person name="Baldrian P."/>
            <person name="Stursova M."/>
            <person name="Weitz H."/>
            <person name="Taylor A."/>
            <person name="Grigoriev I.V."/>
            <person name="Nagy L.G."/>
            <person name="Martin F."/>
            <person name="Kauserud H."/>
        </authorList>
    </citation>
    <scope>NUCLEOTIDE SEQUENCE</scope>
    <source>
        <strain evidence="4">CBHHK188m</strain>
    </source>
</reference>
<evidence type="ECO:0000256" key="2">
    <source>
        <dbReference type="SAM" id="Phobius"/>
    </source>
</evidence>
<feature type="transmembrane region" description="Helical" evidence="2">
    <location>
        <begin position="14"/>
        <end position="37"/>
    </location>
</feature>
<dbReference type="AlphaFoldDB" id="A0AAD7K5M1"/>
<dbReference type="InterPro" id="IPR045339">
    <property type="entry name" value="DUF6534"/>
</dbReference>
<sequence>MAATAPTLPNVELLFGPMLVGVFFNMILYGVLIGQVLTYHQMYRHDASWMRYFVAFLFFIETCNTGFDMAFMYQPLIAEYGQKPVFFPTFFVTEPLIIASASLDLHICETDNRQVMVSTPIQLFFAWRIKSLTKSYWVPAVIAVLALGSFAGGIWTAVVLEIIKTFAKKPKMHNSALLWFLSSCVADILITISLVISLATRKTGFSGTDSVINKIIRMTIQTGMVTSLFSILDVICFMVLPHAAVNFIWDLALSKLYTNCLMSTLNARASLSDVSSGGVSGKNRNPSHMVNPTSPTVRRPGESFLDHSRHMDSSAVYELETPKTAYDVESGYKLPARDDYGIQVTTVIEHTKDPVPHPYTQ</sequence>
<keyword evidence="2" id="KW-0472">Membrane</keyword>
<feature type="compositionally biased region" description="Polar residues" evidence="1">
    <location>
        <begin position="282"/>
        <end position="296"/>
    </location>
</feature>
<feature type="region of interest" description="Disordered" evidence="1">
    <location>
        <begin position="276"/>
        <end position="300"/>
    </location>
</feature>
<protein>
    <recommendedName>
        <fullName evidence="3">DUF6534 domain-containing protein</fullName>
    </recommendedName>
</protein>
<name>A0AAD7K5M1_9AGAR</name>
<dbReference type="Proteomes" id="UP001215280">
    <property type="component" value="Unassembled WGS sequence"/>
</dbReference>
<evidence type="ECO:0000313" key="5">
    <source>
        <dbReference type="Proteomes" id="UP001215280"/>
    </source>
</evidence>
<feature type="domain" description="DUF6534" evidence="3">
    <location>
        <begin position="183"/>
        <end position="270"/>
    </location>
</feature>
<comment type="caution">
    <text evidence="4">The sequence shown here is derived from an EMBL/GenBank/DDBJ whole genome shotgun (WGS) entry which is preliminary data.</text>
</comment>
<keyword evidence="5" id="KW-1185">Reference proteome</keyword>
<dbReference type="PANTHER" id="PTHR40465:SF1">
    <property type="entry name" value="DUF6534 DOMAIN-CONTAINING PROTEIN"/>
    <property type="match status" value="1"/>
</dbReference>
<evidence type="ECO:0000256" key="1">
    <source>
        <dbReference type="SAM" id="MobiDB-lite"/>
    </source>
</evidence>
<dbReference type="Pfam" id="PF20152">
    <property type="entry name" value="DUF6534"/>
    <property type="match status" value="1"/>
</dbReference>
<organism evidence="4 5">
    <name type="scientific">Mycena maculata</name>
    <dbReference type="NCBI Taxonomy" id="230809"/>
    <lineage>
        <taxon>Eukaryota</taxon>
        <taxon>Fungi</taxon>
        <taxon>Dikarya</taxon>
        <taxon>Basidiomycota</taxon>
        <taxon>Agaricomycotina</taxon>
        <taxon>Agaricomycetes</taxon>
        <taxon>Agaricomycetidae</taxon>
        <taxon>Agaricales</taxon>
        <taxon>Marasmiineae</taxon>
        <taxon>Mycenaceae</taxon>
        <taxon>Mycena</taxon>
    </lineage>
</organism>
<proteinExistence type="predicted"/>
<dbReference type="EMBL" id="JARJLG010000008">
    <property type="protein sequence ID" value="KAJ7778829.1"/>
    <property type="molecule type" value="Genomic_DNA"/>
</dbReference>
<feature type="transmembrane region" description="Helical" evidence="2">
    <location>
        <begin position="175"/>
        <end position="199"/>
    </location>
</feature>
<keyword evidence="2" id="KW-1133">Transmembrane helix</keyword>
<keyword evidence="2" id="KW-0812">Transmembrane</keyword>
<feature type="transmembrane region" description="Helical" evidence="2">
    <location>
        <begin position="228"/>
        <end position="249"/>
    </location>
</feature>
<evidence type="ECO:0000313" key="4">
    <source>
        <dbReference type="EMBL" id="KAJ7778829.1"/>
    </source>
</evidence>
<gene>
    <name evidence="4" type="ORF">DFH07DRAFT_950842</name>
</gene>
<dbReference type="PANTHER" id="PTHR40465">
    <property type="entry name" value="CHROMOSOME 1, WHOLE GENOME SHOTGUN SEQUENCE"/>
    <property type="match status" value="1"/>
</dbReference>
<accession>A0AAD7K5M1</accession>
<feature type="transmembrane region" description="Helical" evidence="2">
    <location>
        <begin position="136"/>
        <end position="163"/>
    </location>
</feature>
<evidence type="ECO:0000259" key="3">
    <source>
        <dbReference type="Pfam" id="PF20152"/>
    </source>
</evidence>
<feature type="transmembrane region" description="Helical" evidence="2">
    <location>
        <begin position="49"/>
        <end position="67"/>
    </location>
</feature>